<dbReference type="GO" id="GO:0047661">
    <property type="term" value="F:amino-acid racemase activity"/>
    <property type="evidence" value="ECO:0007669"/>
    <property type="project" value="InterPro"/>
</dbReference>
<dbReference type="EMBL" id="FNCY01000010">
    <property type="protein sequence ID" value="SDH93512.1"/>
    <property type="molecule type" value="Genomic_DNA"/>
</dbReference>
<dbReference type="Pfam" id="PF01177">
    <property type="entry name" value="Asp_Glu_race"/>
    <property type="match status" value="1"/>
</dbReference>
<reference evidence="2 3" key="1">
    <citation type="submission" date="2016-10" db="EMBL/GenBank/DDBJ databases">
        <authorList>
            <person name="de Groot N.N."/>
        </authorList>
    </citation>
    <scope>NUCLEOTIDE SEQUENCE [LARGE SCALE GENOMIC DNA]</scope>
    <source>
        <strain evidence="2 3">DSM 5885</strain>
    </source>
</reference>
<dbReference type="Gene3D" id="3.40.50.12500">
    <property type="match status" value="1"/>
</dbReference>
<dbReference type="InterPro" id="IPR015942">
    <property type="entry name" value="Asp/Glu/hydantoin_racemase"/>
</dbReference>
<dbReference type="InterPro" id="IPR053714">
    <property type="entry name" value="Iso_Racemase_Enz_sf"/>
</dbReference>
<accession>A0A1G8GGL3</accession>
<name>A0A1G8GGL3_9RHOO</name>
<evidence type="ECO:0008006" key="4">
    <source>
        <dbReference type="Google" id="ProtNLM"/>
    </source>
</evidence>
<evidence type="ECO:0000313" key="2">
    <source>
        <dbReference type="EMBL" id="SDH93512.1"/>
    </source>
</evidence>
<evidence type="ECO:0000313" key="3">
    <source>
        <dbReference type="Proteomes" id="UP000198607"/>
    </source>
</evidence>
<dbReference type="AlphaFoldDB" id="A0A1G8GGL3"/>
<protein>
    <recommendedName>
        <fullName evidence="4">Asp/Glu/Hydantoin racemase</fullName>
    </recommendedName>
</protein>
<organism evidence="2 3">
    <name type="scientific">Propionivibrio dicarboxylicus</name>
    <dbReference type="NCBI Taxonomy" id="83767"/>
    <lineage>
        <taxon>Bacteria</taxon>
        <taxon>Pseudomonadati</taxon>
        <taxon>Pseudomonadota</taxon>
        <taxon>Betaproteobacteria</taxon>
        <taxon>Rhodocyclales</taxon>
        <taxon>Rhodocyclaceae</taxon>
        <taxon>Propionivibrio</taxon>
    </lineage>
</organism>
<dbReference type="STRING" id="83767.SAMN05660652_02585"/>
<comment type="similarity">
    <text evidence="1">Belongs to the HyuE racemase family.</text>
</comment>
<sequence length="219" mass="23248">MTKAAIFHTSAATLGLFQNLSARIMPEVEIMHIVEDSMIRDVMKNGGPTPAINARIAGYVQAAERAGCAAFMTACSSIGASVEQCRPLTSMFVTRIDEAMVDAAISQGKRVAVLATVETTLKPTLEFIRRKAAEAGRDLDIMPTLMSEAFVALLAGDNATHDRIVSAGLREALAKADVVVLAQASMARVMEGMEKPAIPVLTSPECGVARFKERVAALA</sequence>
<evidence type="ECO:0000256" key="1">
    <source>
        <dbReference type="ARBA" id="ARBA00038414"/>
    </source>
</evidence>
<dbReference type="Proteomes" id="UP000198607">
    <property type="component" value="Unassembled WGS sequence"/>
</dbReference>
<proteinExistence type="inferred from homology"/>
<dbReference type="OrthoDB" id="978447at2"/>
<keyword evidence="3" id="KW-1185">Reference proteome</keyword>
<dbReference type="RefSeq" id="WP_091938314.1">
    <property type="nucleotide sequence ID" value="NZ_FNCY01000010.1"/>
</dbReference>
<gene>
    <name evidence="2" type="ORF">SAMN05660652_02585</name>
</gene>